<evidence type="ECO:0000256" key="2">
    <source>
        <dbReference type="ARBA" id="ARBA00006513"/>
    </source>
</evidence>
<evidence type="ECO:0000256" key="3">
    <source>
        <dbReference type="ARBA" id="ARBA00022448"/>
    </source>
</evidence>
<evidence type="ECO:0000256" key="10">
    <source>
        <dbReference type="ARBA" id="ARBA00023303"/>
    </source>
</evidence>
<evidence type="ECO:0000313" key="13">
    <source>
        <dbReference type="EMBL" id="CAH1262024.1"/>
    </source>
</evidence>
<dbReference type="GO" id="GO:0015252">
    <property type="term" value="F:proton channel activity"/>
    <property type="evidence" value="ECO:0007669"/>
    <property type="project" value="InterPro"/>
</dbReference>
<evidence type="ECO:0000256" key="5">
    <source>
        <dbReference type="ARBA" id="ARBA00022692"/>
    </source>
</evidence>
<proteinExistence type="inferred from homology"/>
<dbReference type="EMBL" id="OV696689">
    <property type="protein sequence ID" value="CAH1262024.1"/>
    <property type="molecule type" value="Genomic_DNA"/>
</dbReference>
<evidence type="ECO:0000256" key="4">
    <source>
        <dbReference type="ARBA" id="ARBA00022475"/>
    </source>
</evidence>
<evidence type="ECO:0000256" key="9">
    <source>
        <dbReference type="ARBA" id="ARBA00023136"/>
    </source>
</evidence>
<feature type="transmembrane region" description="Helical" evidence="12">
    <location>
        <begin position="341"/>
        <end position="361"/>
    </location>
</feature>
<dbReference type="OrthoDB" id="6429739at2759"/>
<dbReference type="Proteomes" id="UP000838412">
    <property type="component" value="Chromosome 4"/>
</dbReference>
<keyword evidence="10" id="KW-0407">Ion channel</keyword>
<evidence type="ECO:0000256" key="6">
    <source>
        <dbReference type="ARBA" id="ARBA00022781"/>
    </source>
</evidence>
<gene>
    <name evidence="13" type="primary">Hypp2496</name>
    <name evidence="13" type="ORF">BLAG_LOCUS17278</name>
</gene>
<dbReference type="InterPro" id="IPR004878">
    <property type="entry name" value="Otopetrin"/>
</dbReference>
<keyword evidence="7 12" id="KW-1133">Transmembrane helix</keyword>
<dbReference type="PANTHER" id="PTHR21522">
    <property type="entry name" value="PROTON CHANNEL OTOP"/>
    <property type="match status" value="1"/>
</dbReference>
<name>A0A8J9ZR56_BRALA</name>
<dbReference type="AlphaFoldDB" id="A0A8J9ZR56"/>
<feature type="region of interest" description="Disordered" evidence="11">
    <location>
        <begin position="1"/>
        <end position="26"/>
    </location>
</feature>
<protein>
    <submittedName>
        <fullName evidence="13">Hypp2496 protein</fullName>
    </submittedName>
</protein>
<feature type="transmembrane region" description="Helical" evidence="12">
    <location>
        <begin position="86"/>
        <end position="108"/>
    </location>
</feature>
<reference evidence="13" key="1">
    <citation type="submission" date="2022-01" db="EMBL/GenBank/DDBJ databases">
        <authorList>
            <person name="Braso-Vives M."/>
        </authorList>
    </citation>
    <scope>NUCLEOTIDE SEQUENCE</scope>
</reference>
<feature type="transmembrane region" description="Helical" evidence="12">
    <location>
        <begin position="235"/>
        <end position="256"/>
    </location>
</feature>
<feature type="transmembrane region" description="Helical" evidence="12">
    <location>
        <begin position="571"/>
        <end position="588"/>
    </location>
</feature>
<comment type="similarity">
    <text evidence="2">Belongs to the otopetrin family.</text>
</comment>
<evidence type="ECO:0000313" key="14">
    <source>
        <dbReference type="Proteomes" id="UP000838412"/>
    </source>
</evidence>
<feature type="transmembrane region" description="Helical" evidence="12">
    <location>
        <begin position="393"/>
        <end position="413"/>
    </location>
</feature>
<evidence type="ECO:0000256" key="7">
    <source>
        <dbReference type="ARBA" id="ARBA00022989"/>
    </source>
</evidence>
<keyword evidence="5 12" id="KW-0812">Transmembrane</keyword>
<evidence type="ECO:0000256" key="8">
    <source>
        <dbReference type="ARBA" id="ARBA00023065"/>
    </source>
</evidence>
<keyword evidence="4" id="KW-1003">Cell membrane</keyword>
<organism evidence="13 14">
    <name type="scientific">Branchiostoma lanceolatum</name>
    <name type="common">Common lancelet</name>
    <name type="synonym">Amphioxus lanceolatum</name>
    <dbReference type="NCBI Taxonomy" id="7740"/>
    <lineage>
        <taxon>Eukaryota</taxon>
        <taxon>Metazoa</taxon>
        <taxon>Chordata</taxon>
        <taxon>Cephalochordata</taxon>
        <taxon>Leptocardii</taxon>
        <taxon>Amphioxiformes</taxon>
        <taxon>Branchiostomatidae</taxon>
        <taxon>Branchiostoma</taxon>
    </lineage>
</organism>
<dbReference type="PANTHER" id="PTHR21522:SF67">
    <property type="entry name" value="OTOPETRIN"/>
    <property type="match status" value="1"/>
</dbReference>
<dbReference type="GO" id="GO:0005886">
    <property type="term" value="C:plasma membrane"/>
    <property type="evidence" value="ECO:0007669"/>
    <property type="project" value="UniProtKB-SubCell"/>
</dbReference>
<keyword evidence="9 12" id="KW-0472">Membrane</keyword>
<sequence length="649" mass="72623">MSDPSERQSLLDDDKTDPNVTAGTDPDAITVISHQESSEDHANADGCCFCPLAKSWCHRLFSRESADLERLDPVGDEHGEHPMQNYLARFFSIICLFCLVTTGIVLSVGNMNSTGDDMDVEFTVRTPNITPPPTGHPHMELIGPEKLERFLYIAMIAGLLWMIATLVCQKLLIVQTTNHHGCSGQQDKSVLHLLGATLIFAVGAAFLPLINFVAFLSNAECYRNEVWGHNETEWLLYQICHFLFIFLQPLFLFKYVQHDAQLRFCRGFSHFAILWLMGTNICLWFHGLVEESYEEGTLESSSMIRPTSGLAFGKKIRPSIVIIICPASSGLQGMLSEIRPFLYPFALEYSLISAGLFLNLWNRIGKRKVKKDGCSIEQPDPQPQQTTSLRMPVVGGLILGLIIVLGLAATIAYQSLKLTDLGIKTDVCNTSHIATTESALDTTFEVYYGYRIAISLIMLFGCLIVLWSPIEQIFQGLERPMLRQNDHDRDSDPQHKSHIWIETALLISSVAGLFLINGFGIAASVGLSNYDGCGTISRWYMADCILDSLHCTAQLMLIIGALHQQWVGTKWHAFVFSCLFIVNLGLWGQDLYEVKKHCNHSSGSSLLWVRCVVHCHTYCLSPVHLLPPTFCSKLVPTHDAILQDHQSRW</sequence>
<feature type="transmembrane region" description="Helical" evidence="12">
    <location>
        <begin position="504"/>
        <end position="527"/>
    </location>
</feature>
<feature type="transmembrane region" description="Helical" evidence="12">
    <location>
        <begin position="193"/>
        <end position="215"/>
    </location>
</feature>
<evidence type="ECO:0000256" key="11">
    <source>
        <dbReference type="SAM" id="MobiDB-lite"/>
    </source>
</evidence>
<feature type="transmembrane region" description="Helical" evidence="12">
    <location>
        <begin position="150"/>
        <end position="172"/>
    </location>
</feature>
<keyword evidence="8" id="KW-0406">Ion transport</keyword>
<feature type="transmembrane region" description="Helical" evidence="12">
    <location>
        <begin position="268"/>
        <end position="289"/>
    </location>
</feature>
<keyword evidence="14" id="KW-1185">Reference proteome</keyword>
<accession>A0A8J9ZR56</accession>
<comment type="subcellular location">
    <subcellularLocation>
        <location evidence="1">Cell membrane</location>
        <topology evidence="1">Multi-pass membrane protein</topology>
    </subcellularLocation>
</comment>
<feature type="transmembrane region" description="Helical" evidence="12">
    <location>
        <begin position="448"/>
        <end position="470"/>
    </location>
</feature>
<keyword evidence="3" id="KW-0813">Transport</keyword>
<keyword evidence="6" id="KW-0375">Hydrogen ion transport</keyword>
<dbReference type="Pfam" id="PF03189">
    <property type="entry name" value="Otopetrin"/>
    <property type="match status" value="2"/>
</dbReference>
<feature type="compositionally biased region" description="Basic and acidic residues" evidence="11">
    <location>
        <begin position="1"/>
        <end position="17"/>
    </location>
</feature>
<evidence type="ECO:0000256" key="12">
    <source>
        <dbReference type="SAM" id="Phobius"/>
    </source>
</evidence>
<evidence type="ECO:0000256" key="1">
    <source>
        <dbReference type="ARBA" id="ARBA00004651"/>
    </source>
</evidence>